<evidence type="ECO:0000313" key="4">
    <source>
        <dbReference type="Proteomes" id="UP000319576"/>
    </source>
</evidence>
<dbReference type="Pfam" id="PF13148">
    <property type="entry name" value="DUF3987"/>
    <property type="match status" value="1"/>
</dbReference>
<gene>
    <name evidence="3" type="ORF">ETAA1_26950</name>
</gene>
<dbReference type="CDD" id="cd04859">
    <property type="entry name" value="Prim_Pol"/>
    <property type="match status" value="1"/>
</dbReference>
<accession>A0A517XT81</accession>
<evidence type="ECO:0000313" key="3">
    <source>
        <dbReference type="EMBL" id="QDU20736.1"/>
    </source>
</evidence>
<dbReference type="InterPro" id="IPR015330">
    <property type="entry name" value="DNA_primase/pol_bifunc_N"/>
</dbReference>
<dbReference type="RefSeq" id="WP_202920866.1">
    <property type="nucleotide sequence ID" value="NZ_CP036273.1"/>
</dbReference>
<organism evidence="3 4">
    <name type="scientific">Urbifossiella limnaea</name>
    <dbReference type="NCBI Taxonomy" id="2528023"/>
    <lineage>
        <taxon>Bacteria</taxon>
        <taxon>Pseudomonadati</taxon>
        <taxon>Planctomycetota</taxon>
        <taxon>Planctomycetia</taxon>
        <taxon>Gemmatales</taxon>
        <taxon>Gemmataceae</taxon>
        <taxon>Urbifossiella</taxon>
    </lineage>
</organism>
<feature type="region of interest" description="Disordered" evidence="1">
    <location>
        <begin position="774"/>
        <end position="798"/>
    </location>
</feature>
<name>A0A517XT81_9BACT</name>
<protein>
    <recommendedName>
        <fullName evidence="2">DNA primase/polymerase bifunctional N-terminal domain-containing protein</fullName>
    </recommendedName>
</protein>
<dbReference type="Pfam" id="PF09250">
    <property type="entry name" value="Prim-Pol"/>
    <property type="match status" value="1"/>
</dbReference>
<evidence type="ECO:0000256" key="1">
    <source>
        <dbReference type="SAM" id="MobiDB-lite"/>
    </source>
</evidence>
<dbReference type="Proteomes" id="UP000319576">
    <property type="component" value="Chromosome"/>
</dbReference>
<dbReference type="KEGG" id="uli:ETAA1_26950"/>
<keyword evidence="4" id="KW-1185">Reference proteome</keyword>
<dbReference type="InterPro" id="IPR025048">
    <property type="entry name" value="DUF3987"/>
</dbReference>
<proteinExistence type="predicted"/>
<feature type="domain" description="DNA primase/polymerase bifunctional N-terminal" evidence="2">
    <location>
        <begin position="11"/>
        <end position="181"/>
    </location>
</feature>
<dbReference type="SMART" id="SM00943">
    <property type="entry name" value="Prim-Pol"/>
    <property type="match status" value="1"/>
</dbReference>
<dbReference type="AlphaFoldDB" id="A0A517XT81"/>
<dbReference type="EMBL" id="CP036273">
    <property type="protein sequence ID" value="QDU20736.1"/>
    <property type="molecule type" value="Genomic_DNA"/>
</dbReference>
<evidence type="ECO:0000259" key="2">
    <source>
        <dbReference type="SMART" id="SM00943"/>
    </source>
</evidence>
<dbReference type="SUPFAM" id="SSF56747">
    <property type="entry name" value="Prim-pol domain"/>
    <property type="match status" value="1"/>
</dbReference>
<reference evidence="3 4" key="1">
    <citation type="submission" date="2019-02" db="EMBL/GenBank/DDBJ databases">
        <title>Deep-cultivation of Planctomycetes and their phenomic and genomic characterization uncovers novel biology.</title>
        <authorList>
            <person name="Wiegand S."/>
            <person name="Jogler M."/>
            <person name="Boedeker C."/>
            <person name="Pinto D."/>
            <person name="Vollmers J."/>
            <person name="Rivas-Marin E."/>
            <person name="Kohn T."/>
            <person name="Peeters S.H."/>
            <person name="Heuer A."/>
            <person name="Rast P."/>
            <person name="Oberbeckmann S."/>
            <person name="Bunk B."/>
            <person name="Jeske O."/>
            <person name="Meyerdierks A."/>
            <person name="Storesund J.E."/>
            <person name="Kallscheuer N."/>
            <person name="Luecker S."/>
            <person name="Lage O.M."/>
            <person name="Pohl T."/>
            <person name="Merkel B.J."/>
            <person name="Hornburger P."/>
            <person name="Mueller R.-W."/>
            <person name="Bruemmer F."/>
            <person name="Labrenz M."/>
            <person name="Spormann A.M."/>
            <person name="Op den Camp H."/>
            <person name="Overmann J."/>
            <person name="Amann R."/>
            <person name="Jetten M.S.M."/>
            <person name="Mascher T."/>
            <person name="Medema M.H."/>
            <person name="Devos D.P."/>
            <person name="Kaster A.-K."/>
            <person name="Ovreas L."/>
            <person name="Rohde M."/>
            <person name="Galperin M.Y."/>
            <person name="Jogler C."/>
        </authorList>
    </citation>
    <scope>NUCLEOTIDE SEQUENCE [LARGE SCALE GENOMIC DNA]</scope>
    <source>
        <strain evidence="3 4">ETA_A1</strain>
    </source>
</reference>
<sequence>MTTPNVRLAAALDYAARGWPVLALHNPVDGGCSCRKSDCAQAGKHPRTAHGVKDASTDAATIRGWWVKWPDANVGVATGAAAGILMVGPDGDAGLADLARLNDEHGPVPPTRRGRSGSGGAHLIFNWPADGVPLTNRKNHRGLKIDVRGEGGYFVAPPSVNATGAYAWTDTRDPADAPAWLLAWVRGTSLKLTATAGPGAEERARAYLKKCDGAVSGQDGHGRTFAVARALAWGFALPDDVVLRLLRDDYNPRCTPPWSEPELAHKVKDAATKDYGKPRGYLLDAADDGGGRATNSTRSAVTPPPGWAPPVPLPTLPPVPPFPLAVFPPKVADYWQAAAAALAVPPEYVAAPGLAVVGAAAGRSRAAQIKSSWSEVPLFWTAVLAPPGSTKSAALKMARAPLLKAERVWQRTYRGELSVFDTEMDRHKSRLKEWREQGCEGEPPSPPRRPTLRQAVLDDATTEAVARVLADNERGVVVLKDELSGFVRGMDQYRGGRGADRQFWLSAWAGAPAKVNRVKDHAAGPLVIPHPFAAVAGMMCPDSLAELRGENRHGDAAADGFLDRFLFAYPDPCPAMKESWRTVTPDQEAGYADVVFDLLGLELVPDGPAADPEYRPHFVRLSHDGQLAWEEFTEMNSARTNALDEADPFRGVLAKLRGYCARFAALLWSVRRVCGLVEENAPIGVDELAGGAVLVDYFERHAGRAYGRKWLDRPGRVARRLLAWLARNPERTAFTRTDAYQQVKDERDVSSAAGLATVFALLVDHGYIRPVDRPENARPGPIPETYEVNPSWNRRTWE</sequence>
<feature type="compositionally biased region" description="Polar residues" evidence="1">
    <location>
        <begin position="788"/>
        <end position="798"/>
    </location>
</feature>